<proteinExistence type="predicted"/>
<evidence type="ECO:0000256" key="1">
    <source>
        <dbReference type="ARBA" id="ARBA00023239"/>
    </source>
</evidence>
<dbReference type="OrthoDB" id="149172at2"/>
<evidence type="ECO:0000259" key="2">
    <source>
        <dbReference type="Pfam" id="PF04909"/>
    </source>
</evidence>
<dbReference type="Pfam" id="PF04909">
    <property type="entry name" value="Amidohydro_2"/>
    <property type="match status" value="1"/>
</dbReference>
<keyword evidence="3" id="KW-0378">Hydrolase</keyword>
<dbReference type="KEGG" id="ptaw:DW352_18565"/>
<dbReference type="GO" id="GO:0005829">
    <property type="term" value="C:cytosol"/>
    <property type="evidence" value="ECO:0007669"/>
    <property type="project" value="TreeGrafter"/>
</dbReference>
<name>A0A345ZZJ3_9HYPH</name>
<dbReference type="GO" id="GO:0016787">
    <property type="term" value="F:hydrolase activity"/>
    <property type="evidence" value="ECO:0007669"/>
    <property type="project" value="UniProtKB-KW"/>
</dbReference>
<dbReference type="Proteomes" id="UP000254889">
    <property type="component" value="Chromosome"/>
</dbReference>
<dbReference type="AlphaFoldDB" id="A0A345ZZJ3"/>
<accession>A0A345ZZJ3</accession>
<feature type="domain" description="Amidohydrolase-related" evidence="2">
    <location>
        <begin position="25"/>
        <end position="323"/>
    </location>
</feature>
<protein>
    <submittedName>
        <fullName evidence="3">Amidohydrolase</fullName>
    </submittedName>
</protein>
<dbReference type="EMBL" id="CP031417">
    <property type="protein sequence ID" value="AXK82340.1"/>
    <property type="molecule type" value="Genomic_DNA"/>
</dbReference>
<reference evidence="3 4" key="1">
    <citation type="submission" date="2018-07" db="EMBL/GenBank/DDBJ databases">
        <authorList>
            <person name="Quirk P.G."/>
            <person name="Krulwich T.A."/>
        </authorList>
    </citation>
    <scope>NUCLEOTIDE SEQUENCE [LARGE SCALE GENOMIC DNA]</scope>
    <source>
        <strain evidence="3 4">CC-BB4</strain>
    </source>
</reference>
<dbReference type="PANTHER" id="PTHR21240">
    <property type="entry name" value="2-AMINO-3-CARBOXYLMUCONATE-6-SEMIALDEHYDE DECARBOXYLASE"/>
    <property type="match status" value="1"/>
</dbReference>
<gene>
    <name evidence="3" type="ORF">DW352_18565</name>
</gene>
<dbReference type="RefSeq" id="WP_115692719.1">
    <property type="nucleotide sequence ID" value="NZ_CP031417.1"/>
</dbReference>
<dbReference type="PANTHER" id="PTHR21240:SF30">
    <property type="entry name" value="AMIDOHYDROLASE-RELATED DOMAIN-CONTAINING PROTEIN-RELATED"/>
    <property type="match status" value="1"/>
</dbReference>
<evidence type="ECO:0000313" key="4">
    <source>
        <dbReference type="Proteomes" id="UP000254889"/>
    </source>
</evidence>
<organism evidence="3 4">
    <name type="scientific">Pseudolabrys taiwanensis</name>
    <dbReference type="NCBI Taxonomy" id="331696"/>
    <lineage>
        <taxon>Bacteria</taxon>
        <taxon>Pseudomonadati</taxon>
        <taxon>Pseudomonadota</taxon>
        <taxon>Alphaproteobacteria</taxon>
        <taxon>Hyphomicrobiales</taxon>
        <taxon>Xanthobacteraceae</taxon>
        <taxon>Pseudolabrys</taxon>
    </lineage>
</organism>
<evidence type="ECO:0000313" key="3">
    <source>
        <dbReference type="EMBL" id="AXK82340.1"/>
    </source>
</evidence>
<dbReference type="Gene3D" id="3.20.20.140">
    <property type="entry name" value="Metal-dependent hydrolases"/>
    <property type="match status" value="1"/>
</dbReference>
<keyword evidence="4" id="KW-1185">Reference proteome</keyword>
<dbReference type="InterPro" id="IPR006680">
    <property type="entry name" value="Amidohydro-rel"/>
</dbReference>
<dbReference type="InterPro" id="IPR032466">
    <property type="entry name" value="Metal_Hydrolase"/>
</dbReference>
<keyword evidence="1" id="KW-0456">Lyase</keyword>
<dbReference type="SUPFAM" id="SSF51556">
    <property type="entry name" value="Metallo-dependent hydrolases"/>
    <property type="match status" value="1"/>
</dbReference>
<dbReference type="GO" id="GO:0019748">
    <property type="term" value="P:secondary metabolic process"/>
    <property type="evidence" value="ECO:0007669"/>
    <property type="project" value="TreeGrafter"/>
</dbReference>
<dbReference type="GO" id="GO:0016831">
    <property type="term" value="F:carboxy-lyase activity"/>
    <property type="evidence" value="ECO:0007669"/>
    <property type="project" value="InterPro"/>
</dbReference>
<sequence>MQGKIALEEHVAIEATLNDSKVFGTHVWDTLGPRLIDVQGARLREMDQHGIEMMILSLNAPAVQAIPDVKRAVDVARQANDAMAADVGKHPDRFAGFAALAMQDPEAAAAELTRCVKELGFVGALINGFSNVGSADNVTYYDLPQYRPFWRTVEALDVPFYLHPRNPLPSWTKFYEGHNWMLGPNWAFAAETALHALRLIGSGLFDECPNLKIVLGHLGEGIPVQLWRIDGRNGWMNAPHNYPAKHGVAHYFRKHFYLTTSGNFHTPSLINAVTEMGADHVMFSVDWPFEDVGQGCEWFDKAEIGEAERAKIGRDNAVKLFKLKI</sequence>
<dbReference type="InterPro" id="IPR032465">
    <property type="entry name" value="ACMSD"/>
</dbReference>